<keyword evidence="2" id="KW-1185">Reference proteome</keyword>
<dbReference type="STRING" id="211114.SAMN04489726_1895"/>
<protein>
    <submittedName>
        <fullName evidence="1">Uncharacterized protein</fullName>
    </submittedName>
</protein>
<dbReference type="EMBL" id="LT629701">
    <property type="protein sequence ID" value="SDM49173.1"/>
    <property type="molecule type" value="Genomic_DNA"/>
</dbReference>
<name>A0A1G9TNB1_ALLAB</name>
<accession>A0A1G9TNB1</accession>
<gene>
    <name evidence="1" type="ORF">SAMN04489726_1895</name>
</gene>
<dbReference type="AlphaFoldDB" id="A0A1G9TNB1"/>
<sequence>MFVVLNLHGGGLCVTTAWELGGVRWYLLPPFERREMVLGLHALAADAEIWRRSWPGCRGAMACGCALA</sequence>
<proteinExistence type="predicted"/>
<reference evidence="1 2" key="1">
    <citation type="submission" date="2016-10" db="EMBL/GenBank/DDBJ databases">
        <authorList>
            <person name="de Groot N.N."/>
        </authorList>
    </citation>
    <scope>NUCLEOTIDE SEQUENCE [LARGE SCALE GENOMIC DNA]</scope>
    <source>
        <strain evidence="1 2">DSM 44149</strain>
    </source>
</reference>
<dbReference type="RefSeq" id="WP_030431626.1">
    <property type="nucleotide sequence ID" value="NZ_JOEF01000020.1"/>
</dbReference>
<evidence type="ECO:0000313" key="1">
    <source>
        <dbReference type="EMBL" id="SDM49173.1"/>
    </source>
</evidence>
<dbReference type="Proteomes" id="UP000183376">
    <property type="component" value="Chromosome I"/>
</dbReference>
<evidence type="ECO:0000313" key="2">
    <source>
        <dbReference type="Proteomes" id="UP000183376"/>
    </source>
</evidence>
<organism evidence="1 2">
    <name type="scientific">Allokutzneria albata</name>
    <name type="common">Kibdelosporangium albatum</name>
    <dbReference type="NCBI Taxonomy" id="211114"/>
    <lineage>
        <taxon>Bacteria</taxon>
        <taxon>Bacillati</taxon>
        <taxon>Actinomycetota</taxon>
        <taxon>Actinomycetes</taxon>
        <taxon>Pseudonocardiales</taxon>
        <taxon>Pseudonocardiaceae</taxon>
        <taxon>Allokutzneria</taxon>
    </lineage>
</organism>